<gene>
    <name evidence="2" type="ORF">F4556_000472</name>
</gene>
<dbReference type="Pfam" id="PF14206">
    <property type="entry name" value="Cys_rich_CPCC"/>
    <property type="match status" value="1"/>
</dbReference>
<evidence type="ECO:0000259" key="1">
    <source>
        <dbReference type="Pfam" id="PF14206"/>
    </source>
</evidence>
<evidence type="ECO:0000313" key="2">
    <source>
        <dbReference type="EMBL" id="MBB4944937.1"/>
    </source>
</evidence>
<evidence type="ECO:0000313" key="3">
    <source>
        <dbReference type="Proteomes" id="UP000573327"/>
    </source>
</evidence>
<organism evidence="2 3">
    <name type="scientific">Kitasatospora gansuensis</name>
    <dbReference type="NCBI Taxonomy" id="258050"/>
    <lineage>
        <taxon>Bacteria</taxon>
        <taxon>Bacillati</taxon>
        <taxon>Actinomycetota</taxon>
        <taxon>Actinomycetes</taxon>
        <taxon>Kitasatosporales</taxon>
        <taxon>Streptomycetaceae</taxon>
        <taxon>Kitasatospora</taxon>
    </lineage>
</organism>
<accession>A0A7W7WEN1</accession>
<proteinExistence type="predicted"/>
<sequence>MVRVPGQTLEVEDGWPGSHVICPVCVWEDDSVQFRWPFMAGGANRTSLVKAQRNLQEFEACDQEAVRAAAGR</sequence>
<name>A0A7W7WEN1_9ACTN</name>
<dbReference type="Proteomes" id="UP000573327">
    <property type="component" value="Unassembled WGS sequence"/>
</dbReference>
<dbReference type="InterPro" id="IPR025983">
    <property type="entry name" value="Cys_rich_CPCC"/>
</dbReference>
<protein>
    <recommendedName>
        <fullName evidence="1">Cysteine-rich CPCC domain-containing protein</fullName>
    </recommendedName>
</protein>
<keyword evidence="3" id="KW-1185">Reference proteome</keyword>
<dbReference type="EMBL" id="JACHJR010000001">
    <property type="protein sequence ID" value="MBB4944937.1"/>
    <property type="molecule type" value="Genomic_DNA"/>
</dbReference>
<dbReference type="AlphaFoldDB" id="A0A7W7WEN1"/>
<dbReference type="RefSeq" id="WP_246510950.1">
    <property type="nucleotide sequence ID" value="NZ_JACHJR010000001.1"/>
</dbReference>
<feature type="domain" description="Cysteine-rich CPCC" evidence="1">
    <location>
        <begin position="14"/>
        <end position="67"/>
    </location>
</feature>
<reference evidence="2 3" key="1">
    <citation type="submission" date="2020-08" db="EMBL/GenBank/DDBJ databases">
        <title>Sequencing the genomes of 1000 actinobacteria strains.</title>
        <authorList>
            <person name="Klenk H.-P."/>
        </authorList>
    </citation>
    <scope>NUCLEOTIDE SEQUENCE [LARGE SCALE GENOMIC DNA]</scope>
    <source>
        <strain evidence="2 3">DSM 44786</strain>
    </source>
</reference>
<comment type="caution">
    <text evidence="2">The sequence shown here is derived from an EMBL/GenBank/DDBJ whole genome shotgun (WGS) entry which is preliminary data.</text>
</comment>